<sequence>MKTTAATAIARVLPSRSSTAALERKLADLTKRRERFAREHAAAQRAYDEALGAQRQHMLEGDLDDARATARVDDAFAAAKVKRQALEDALRALAVAVEDTEHAIAEQRDRAERQRVATECEARAEAIEKAAAELQRTLVPVGEAYAALVRTIRQSGLGIGDFGLPVAPEHVALAILRPAIRPMAPGLIPDPVDFPGYPIDADSLAAARRLQAEALRAAGRAILAGEAPAVAPVAAVAIPIVPPPPTFPEVEVVLDRPISYTAVNGHTIQTPAGGVTIPEPVAEAAKAKGIGFDPGTNEAKAIVARLRSNPARFVGVLAPDRAREAETMWTNVGVSLYELAASTRGAA</sequence>
<evidence type="ECO:0000313" key="2">
    <source>
        <dbReference type="EMBL" id="GGC70804.1"/>
    </source>
</evidence>
<comment type="caution">
    <text evidence="2">The sequence shown here is derived from an EMBL/GenBank/DDBJ whole genome shotgun (WGS) entry which is preliminary data.</text>
</comment>
<keyword evidence="1" id="KW-0175">Coiled coil</keyword>
<dbReference type="Proteomes" id="UP000637002">
    <property type="component" value="Unassembled WGS sequence"/>
</dbReference>
<keyword evidence="3" id="KW-1185">Reference proteome</keyword>
<gene>
    <name evidence="2" type="ORF">GCM10010994_31720</name>
</gene>
<evidence type="ECO:0000313" key="3">
    <source>
        <dbReference type="Proteomes" id="UP000637002"/>
    </source>
</evidence>
<accession>A0A916UF87</accession>
<reference evidence="2" key="1">
    <citation type="journal article" date="2014" name="Int. J. Syst. Evol. Microbiol.">
        <title>Complete genome sequence of Corynebacterium casei LMG S-19264T (=DSM 44701T), isolated from a smear-ripened cheese.</title>
        <authorList>
            <consortium name="US DOE Joint Genome Institute (JGI-PGF)"/>
            <person name="Walter F."/>
            <person name="Albersmeier A."/>
            <person name="Kalinowski J."/>
            <person name="Ruckert C."/>
        </authorList>
    </citation>
    <scope>NUCLEOTIDE SEQUENCE</scope>
    <source>
        <strain evidence="2">CGMCC 1.12919</strain>
    </source>
</reference>
<dbReference type="AlphaFoldDB" id="A0A916UF87"/>
<evidence type="ECO:0000256" key="1">
    <source>
        <dbReference type="SAM" id="Coils"/>
    </source>
</evidence>
<dbReference type="RefSeq" id="WP_188610140.1">
    <property type="nucleotide sequence ID" value="NZ_BMGG01000005.1"/>
</dbReference>
<name>A0A916UF87_9HYPH</name>
<dbReference type="EMBL" id="BMGG01000005">
    <property type="protein sequence ID" value="GGC70804.1"/>
    <property type="molecule type" value="Genomic_DNA"/>
</dbReference>
<feature type="coiled-coil region" evidence="1">
    <location>
        <begin position="83"/>
        <end position="137"/>
    </location>
</feature>
<protein>
    <submittedName>
        <fullName evidence="2">Uncharacterized protein</fullName>
    </submittedName>
</protein>
<feature type="coiled-coil region" evidence="1">
    <location>
        <begin position="19"/>
        <end position="46"/>
    </location>
</feature>
<organism evidence="2 3">
    <name type="scientific">Chelatococcus reniformis</name>
    <dbReference type="NCBI Taxonomy" id="1494448"/>
    <lineage>
        <taxon>Bacteria</taxon>
        <taxon>Pseudomonadati</taxon>
        <taxon>Pseudomonadota</taxon>
        <taxon>Alphaproteobacteria</taxon>
        <taxon>Hyphomicrobiales</taxon>
        <taxon>Chelatococcaceae</taxon>
        <taxon>Chelatococcus</taxon>
    </lineage>
</organism>
<reference evidence="2" key="2">
    <citation type="submission" date="2020-09" db="EMBL/GenBank/DDBJ databases">
        <authorList>
            <person name="Sun Q."/>
            <person name="Zhou Y."/>
        </authorList>
    </citation>
    <scope>NUCLEOTIDE SEQUENCE</scope>
    <source>
        <strain evidence="2">CGMCC 1.12919</strain>
    </source>
</reference>
<proteinExistence type="predicted"/>